<feature type="compositionally biased region" description="Basic and acidic residues" evidence="1">
    <location>
        <begin position="104"/>
        <end position="118"/>
    </location>
</feature>
<dbReference type="InParanoid" id="B0D9B7"/>
<feature type="region of interest" description="Disordered" evidence="1">
    <location>
        <begin position="701"/>
        <end position="732"/>
    </location>
</feature>
<reference evidence="2 3" key="1">
    <citation type="journal article" date="2008" name="Nature">
        <title>The genome of Laccaria bicolor provides insights into mycorrhizal symbiosis.</title>
        <authorList>
            <person name="Martin F."/>
            <person name="Aerts A."/>
            <person name="Ahren D."/>
            <person name="Brun A."/>
            <person name="Danchin E.G.J."/>
            <person name="Duchaussoy F."/>
            <person name="Gibon J."/>
            <person name="Kohler A."/>
            <person name="Lindquist E."/>
            <person name="Pereda V."/>
            <person name="Salamov A."/>
            <person name="Shapiro H.J."/>
            <person name="Wuyts J."/>
            <person name="Blaudez D."/>
            <person name="Buee M."/>
            <person name="Brokstein P."/>
            <person name="Canbaeck B."/>
            <person name="Cohen D."/>
            <person name="Courty P.E."/>
            <person name="Coutinho P.M."/>
            <person name="Delaruelle C."/>
            <person name="Detter J.C."/>
            <person name="Deveau A."/>
            <person name="DiFazio S."/>
            <person name="Duplessis S."/>
            <person name="Fraissinet-Tachet L."/>
            <person name="Lucic E."/>
            <person name="Frey-Klett P."/>
            <person name="Fourrey C."/>
            <person name="Feussner I."/>
            <person name="Gay G."/>
            <person name="Grimwood J."/>
            <person name="Hoegger P.J."/>
            <person name="Jain P."/>
            <person name="Kilaru S."/>
            <person name="Labbe J."/>
            <person name="Lin Y.C."/>
            <person name="Legue V."/>
            <person name="Le Tacon F."/>
            <person name="Marmeisse R."/>
            <person name="Melayah D."/>
            <person name="Montanini B."/>
            <person name="Muratet M."/>
            <person name="Nehls U."/>
            <person name="Niculita-Hirzel H."/>
            <person name="Oudot-Le Secq M.P."/>
            <person name="Peter M."/>
            <person name="Quesneville H."/>
            <person name="Rajashekar B."/>
            <person name="Reich M."/>
            <person name="Rouhier N."/>
            <person name="Schmutz J."/>
            <person name="Yin T."/>
            <person name="Chalot M."/>
            <person name="Henrissat B."/>
            <person name="Kuees U."/>
            <person name="Lucas S."/>
            <person name="Van de Peer Y."/>
            <person name="Podila G.K."/>
            <person name="Polle A."/>
            <person name="Pukkila P.J."/>
            <person name="Richardson P.M."/>
            <person name="Rouze P."/>
            <person name="Sanders I.R."/>
            <person name="Stajich J.E."/>
            <person name="Tunlid A."/>
            <person name="Tuskan G."/>
            <person name="Grigoriev I.V."/>
        </authorList>
    </citation>
    <scope>NUCLEOTIDE SEQUENCE [LARGE SCALE GENOMIC DNA]</scope>
    <source>
        <strain evidence="3">S238N-H82 / ATCC MYA-4686</strain>
    </source>
</reference>
<proteinExistence type="predicted"/>
<feature type="compositionally biased region" description="Polar residues" evidence="1">
    <location>
        <begin position="352"/>
        <end position="362"/>
    </location>
</feature>
<protein>
    <submittedName>
        <fullName evidence="2">Predicted protein</fullName>
    </submittedName>
</protein>
<feature type="compositionally biased region" description="Basic and acidic residues" evidence="1">
    <location>
        <begin position="865"/>
        <end position="889"/>
    </location>
</feature>
<accession>B0D9B7</accession>
<feature type="region of interest" description="Disordered" evidence="1">
    <location>
        <begin position="398"/>
        <end position="531"/>
    </location>
</feature>
<evidence type="ECO:0000256" key="1">
    <source>
        <dbReference type="SAM" id="MobiDB-lite"/>
    </source>
</evidence>
<feature type="region of interest" description="Disordered" evidence="1">
    <location>
        <begin position="86"/>
        <end position="118"/>
    </location>
</feature>
<feature type="region of interest" description="Disordered" evidence="1">
    <location>
        <begin position="292"/>
        <end position="327"/>
    </location>
</feature>
<dbReference type="HOGENOM" id="CLU_298767_0_0_1"/>
<dbReference type="KEGG" id="lbc:LACBIDRAFT_326644"/>
<organism evidence="3">
    <name type="scientific">Laccaria bicolor (strain S238N-H82 / ATCC MYA-4686)</name>
    <name type="common">Bicoloured deceiver</name>
    <name type="synonym">Laccaria laccata var. bicolor</name>
    <dbReference type="NCBI Taxonomy" id="486041"/>
    <lineage>
        <taxon>Eukaryota</taxon>
        <taxon>Fungi</taxon>
        <taxon>Dikarya</taxon>
        <taxon>Basidiomycota</taxon>
        <taxon>Agaricomycotina</taxon>
        <taxon>Agaricomycetes</taxon>
        <taxon>Agaricomycetidae</taxon>
        <taxon>Agaricales</taxon>
        <taxon>Agaricineae</taxon>
        <taxon>Hydnangiaceae</taxon>
        <taxon>Laccaria</taxon>
    </lineage>
</organism>
<feature type="compositionally biased region" description="Acidic residues" evidence="1">
    <location>
        <begin position="844"/>
        <end position="864"/>
    </location>
</feature>
<dbReference type="GeneID" id="6076185"/>
<feature type="region of interest" description="Disordered" evidence="1">
    <location>
        <begin position="350"/>
        <end position="381"/>
    </location>
</feature>
<feature type="region of interest" description="Disordered" evidence="1">
    <location>
        <begin position="31"/>
        <end position="68"/>
    </location>
</feature>
<feature type="compositionally biased region" description="Basic residues" evidence="1">
    <location>
        <begin position="410"/>
        <end position="420"/>
    </location>
</feature>
<evidence type="ECO:0000313" key="3">
    <source>
        <dbReference type="Proteomes" id="UP000001194"/>
    </source>
</evidence>
<gene>
    <name evidence="2" type="ORF">LACBIDRAFT_326644</name>
</gene>
<feature type="compositionally biased region" description="Acidic residues" evidence="1">
    <location>
        <begin position="919"/>
        <end position="929"/>
    </location>
</feature>
<feature type="compositionally biased region" description="Polar residues" evidence="1">
    <location>
        <begin position="485"/>
        <end position="495"/>
    </location>
</feature>
<feature type="region of interest" description="Disordered" evidence="1">
    <location>
        <begin position="657"/>
        <end position="677"/>
    </location>
</feature>
<dbReference type="EMBL" id="DS547100">
    <property type="protein sequence ID" value="EDR09220.1"/>
    <property type="molecule type" value="Genomic_DNA"/>
</dbReference>
<feature type="compositionally biased region" description="Basic and acidic residues" evidence="1">
    <location>
        <begin position="951"/>
        <end position="974"/>
    </location>
</feature>
<dbReference type="RefSeq" id="XP_001880533.1">
    <property type="nucleotide sequence ID" value="XM_001880498.1"/>
</dbReference>
<dbReference type="Proteomes" id="UP000001194">
    <property type="component" value="Unassembled WGS sequence"/>
</dbReference>
<evidence type="ECO:0000313" key="2">
    <source>
        <dbReference type="EMBL" id="EDR09220.1"/>
    </source>
</evidence>
<dbReference type="AlphaFoldDB" id="B0D9B7"/>
<sequence length="1005" mass="108716">MATTNPDIFSVAFSEHLHDIYVYLCKSKKASKKVSPPGDVSREGEVRRRLVKGKRPAPRPSAGNDELGEAGTEFTRILRRLVASGATESPHARPVATAKALGKKRADPAGEEKRGRYSAHELDQVKELSDTIVASDALSLFSLFRRLFQTSVFLCYPILSCQANACPPFTRLIPPPLTNIGGSSRANLSDQCCPPFELVIPGPLSLAHTPIHLFDHNNALDTPGSNAIVNTAALQVAACGSQSRKTLPSIVNLTAPTSLSLLAGTRMPMPSLRYQLSSSLWLPLMERNIHPDTPNMQQHFPSEPRQLRSRKPVVVPPPVVGRGNASTKVRDSSATVCHVVKILLQKGAVKAAQSTQNDSVTDAETGGDVVGKTAPTQATGLHTRVRKVTDAVVNTTVDDAPTPAAAQPSRAKKNKAKPVKKNLPSQSDPKNSEAVVNTAVDDAPTPARSRPSRAKKNKSKAETKILPSDSEPEKSADNIRIMDNQDGNDANQLLDSDQLKGIVDDGKNPFVDNDSTDAVPGGSGAASGTGTNSALVKLSLKKSFCMYGLKQVVEKIADPDATPTQELISHANRVIDNLTVAAEDVFFNRDPKIQQSYLENSMPARRADSMGGKGLSGSIGFGLPLSVQATLTSASVRVSPPMEGTFSIKSTLIPTNDSSGIFPSSPIPGPTQAEPRSRGLYTLQNRPDVPSLLLVDPTLAYREPKTPDPASSDDEFDSTMPSDDKMPLPPPSSLPHPVTVYFCRIGRVMEGMGYIGHRSRIRLATDAHPAHQYTKYTCWHNRASERWEALPEGYTTDPPPATNRLGEVEVWWEEAEILARHRAKRLAAKKAQSSAQPESGGEAESGDDPELGDEAGSGDEAETGDDGHETDAEHEAEGGQEADAEHEAEGGQEAESSHRRRQPAHIIHGNQLPQAQCIPDDEPDSEADLQIDHQRPGYRTESTLTPSDYSESTKAKLKQREHAQKNRGPGHDEMNTEEEEADDERIMKEADEQDDRRRIKSQGIQ</sequence>
<feature type="region of interest" description="Disordered" evidence="1">
    <location>
        <begin position="828"/>
        <end position="1005"/>
    </location>
</feature>
<feature type="compositionally biased region" description="Polar residues" evidence="1">
    <location>
        <begin position="940"/>
        <end position="950"/>
    </location>
</feature>
<keyword evidence="3" id="KW-1185">Reference proteome</keyword>
<feature type="compositionally biased region" description="Basic and acidic residues" evidence="1">
    <location>
        <begin position="984"/>
        <end position="997"/>
    </location>
</feature>
<name>B0D9B7_LACBS</name>